<dbReference type="InterPro" id="IPR013424">
    <property type="entry name" value="Ice-binding_C"/>
</dbReference>
<dbReference type="Pfam" id="PF07589">
    <property type="entry name" value="PEP-CTERM"/>
    <property type="match status" value="1"/>
</dbReference>
<comment type="caution">
    <text evidence="3">The sequence shown here is derived from an EMBL/GenBank/DDBJ whole genome shotgun (WGS) entry which is preliminary data.</text>
</comment>
<name>A0ABU5IL73_9BURK</name>
<proteinExistence type="predicted"/>
<dbReference type="Proteomes" id="UP001293718">
    <property type="component" value="Unassembled WGS sequence"/>
</dbReference>
<evidence type="ECO:0000259" key="2">
    <source>
        <dbReference type="Pfam" id="PF07589"/>
    </source>
</evidence>
<dbReference type="EMBL" id="JAXOJX010000048">
    <property type="protein sequence ID" value="MDZ5459662.1"/>
    <property type="molecule type" value="Genomic_DNA"/>
</dbReference>
<feature type="domain" description="Ice-binding protein C-terminal" evidence="2">
    <location>
        <begin position="189"/>
        <end position="212"/>
    </location>
</feature>
<evidence type="ECO:0000313" key="4">
    <source>
        <dbReference type="Proteomes" id="UP001293718"/>
    </source>
</evidence>
<keyword evidence="4" id="KW-1185">Reference proteome</keyword>
<reference evidence="3 4" key="1">
    <citation type="submission" date="2023-11" db="EMBL/GenBank/DDBJ databases">
        <title>Draft genome of Azohydromonas lata strain H1 (DSM1123), a polyhydroxyalkanoate producer.</title>
        <authorList>
            <person name="Traversa D."/>
            <person name="D'Addabbo P."/>
            <person name="Pazzani C."/>
            <person name="Manzari C."/>
            <person name="Chiara M."/>
            <person name="Scrascia M."/>
        </authorList>
    </citation>
    <scope>NUCLEOTIDE SEQUENCE [LARGE SCALE GENOMIC DNA]</scope>
    <source>
        <strain evidence="3 4">H1</strain>
    </source>
</reference>
<sequence>MTSAGTASGAAAAAATPGGITYGVDGFNNLAAANAFYGLVSGNDNTGINGLDTSWGGGWTLAAKDNTDSGDDVANRVLGIAFSVNAGAKASAGQWTLNGSGLTSGSLLLDMVAVLKSSTQYGLYYFHDVIFDGAVGGDWLSPSFNGNGVRQDLSHLSIYVRPGSEQPVLSQPQGGLANTAGGSAAMPHAVPEPGTLALLSAALVAMAAIRRKALRRG</sequence>
<organism evidence="3 4">
    <name type="scientific">Azohydromonas lata</name>
    <dbReference type="NCBI Taxonomy" id="45677"/>
    <lineage>
        <taxon>Bacteria</taxon>
        <taxon>Pseudomonadati</taxon>
        <taxon>Pseudomonadota</taxon>
        <taxon>Betaproteobacteria</taxon>
        <taxon>Burkholderiales</taxon>
        <taxon>Sphaerotilaceae</taxon>
        <taxon>Azohydromonas</taxon>
    </lineage>
</organism>
<evidence type="ECO:0000256" key="1">
    <source>
        <dbReference type="SAM" id="MobiDB-lite"/>
    </source>
</evidence>
<protein>
    <submittedName>
        <fullName evidence="3">PEP-CTERM sorting domain-containing protein</fullName>
    </submittedName>
</protein>
<evidence type="ECO:0000313" key="3">
    <source>
        <dbReference type="EMBL" id="MDZ5459662.1"/>
    </source>
</evidence>
<accession>A0ABU5IL73</accession>
<dbReference type="NCBIfam" id="TIGR02595">
    <property type="entry name" value="PEP_CTERM"/>
    <property type="match status" value="1"/>
</dbReference>
<feature type="region of interest" description="Disordered" evidence="1">
    <location>
        <begin position="165"/>
        <end position="184"/>
    </location>
</feature>
<gene>
    <name evidence="3" type="ORF">SM757_24085</name>
</gene>
<dbReference type="RefSeq" id="WP_322467341.1">
    <property type="nucleotide sequence ID" value="NZ_JAXOJX010000048.1"/>
</dbReference>